<keyword evidence="2" id="KW-1185">Reference proteome</keyword>
<accession>A0ABN9PRU4</accession>
<gene>
    <name evidence="1" type="ORF">PCOR1329_LOCUS4529</name>
</gene>
<organism evidence="1 2">
    <name type="scientific">Prorocentrum cordatum</name>
    <dbReference type="NCBI Taxonomy" id="2364126"/>
    <lineage>
        <taxon>Eukaryota</taxon>
        <taxon>Sar</taxon>
        <taxon>Alveolata</taxon>
        <taxon>Dinophyceae</taxon>
        <taxon>Prorocentrales</taxon>
        <taxon>Prorocentraceae</taxon>
        <taxon>Prorocentrum</taxon>
    </lineage>
</organism>
<comment type="caution">
    <text evidence="1">The sequence shown here is derived from an EMBL/GenBank/DDBJ whole genome shotgun (WGS) entry which is preliminary data.</text>
</comment>
<proteinExistence type="predicted"/>
<name>A0ABN9PRU4_9DINO</name>
<dbReference type="Proteomes" id="UP001189429">
    <property type="component" value="Unassembled WGS sequence"/>
</dbReference>
<evidence type="ECO:0000313" key="1">
    <source>
        <dbReference type="EMBL" id="CAK0794610.1"/>
    </source>
</evidence>
<reference evidence="1" key="1">
    <citation type="submission" date="2023-10" db="EMBL/GenBank/DDBJ databases">
        <authorList>
            <person name="Chen Y."/>
            <person name="Shah S."/>
            <person name="Dougan E. K."/>
            <person name="Thang M."/>
            <person name="Chan C."/>
        </authorList>
    </citation>
    <scope>NUCLEOTIDE SEQUENCE [LARGE SCALE GENOMIC DNA]</scope>
</reference>
<dbReference type="EMBL" id="CAUYUJ010001170">
    <property type="protein sequence ID" value="CAK0794610.1"/>
    <property type="molecule type" value="Genomic_DNA"/>
</dbReference>
<evidence type="ECO:0000313" key="2">
    <source>
        <dbReference type="Proteomes" id="UP001189429"/>
    </source>
</evidence>
<protein>
    <submittedName>
        <fullName evidence="1">Uncharacterized protein</fullName>
    </submittedName>
</protein>
<sequence>MRAYLRSGCDYCEDIEATHKSNSGYMSTTVDRVISVMCLWQHVNAFVNQPDVQDQFCWFLDMVLYQARRLGKRSRSALVRLGLVPVRSSIVAFRWELVLLCGVRREQADAFMLTM</sequence>